<organism evidence="1 2">
    <name type="scientific">Oculimacula yallundae</name>
    <dbReference type="NCBI Taxonomy" id="86028"/>
    <lineage>
        <taxon>Eukaryota</taxon>
        <taxon>Fungi</taxon>
        <taxon>Dikarya</taxon>
        <taxon>Ascomycota</taxon>
        <taxon>Pezizomycotina</taxon>
        <taxon>Leotiomycetes</taxon>
        <taxon>Helotiales</taxon>
        <taxon>Ploettnerulaceae</taxon>
        <taxon>Oculimacula</taxon>
    </lineage>
</organism>
<gene>
    <name evidence="1" type="ORF">VTL71DRAFT_14766</name>
</gene>
<accession>A0ABR4CKR9</accession>
<comment type="caution">
    <text evidence="1">The sequence shown here is derived from an EMBL/GenBank/DDBJ whole genome shotgun (WGS) entry which is preliminary data.</text>
</comment>
<name>A0ABR4CKR9_9HELO</name>
<sequence length="85" mass="9547">MDAPPYSIHPASQKQRYNQLIFGINSVTETIFSFQSHPSSFGSLACIWTSSKSSGPVTTKSKHHTQRSLPFNEIHFNYFKPPSTS</sequence>
<dbReference type="Proteomes" id="UP001595075">
    <property type="component" value="Unassembled WGS sequence"/>
</dbReference>
<reference evidence="1 2" key="1">
    <citation type="journal article" date="2024" name="Commun. Biol.">
        <title>Comparative genomic analysis of thermophilic fungi reveals convergent evolutionary adaptations and gene losses.</title>
        <authorList>
            <person name="Steindorff A.S."/>
            <person name="Aguilar-Pontes M.V."/>
            <person name="Robinson A.J."/>
            <person name="Andreopoulos B."/>
            <person name="LaButti K."/>
            <person name="Kuo A."/>
            <person name="Mondo S."/>
            <person name="Riley R."/>
            <person name="Otillar R."/>
            <person name="Haridas S."/>
            <person name="Lipzen A."/>
            <person name="Grimwood J."/>
            <person name="Schmutz J."/>
            <person name="Clum A."/>
            <person name="Reid I.D."/>
            <person name="Moisan M.C."/>
            <person name="Butler G."/>
            <person name="Nguyen T.T.M."/>
            <person name="Dewar K."/>
            <person name="Conant G."/>
            <person name="Drula E."/>
            <person name="Henrissat B."/>
            <person name="Hansel C."/>
            <person name="Singer S."/>
            <person name="Hutchinson M.I."/>
            <person name="de Vries R.P."/>
            <person name="Natvig D.O."/>
            <person name="Powell A.J."/>
            <person name="Tsang A."/>
            <person name="Grigoriev I.V."/>
        </authorList>
    </citation>
    <scope>NUCLEOTIDE SEQUENCE [LARGE SCALE GENOMIC DNA]</scope>
    <source>
        <strain evidence="1 2">CBS 494.80</strain>
    </source>
</reference>
<proteinExistence type="predicted"/>
<keyword evidence="2" id="KW-1185">Reference proteome</keyword>
<evidence type="ECO:0000313" key="1">
    <source>
        <dbReference type="EMBL" id="KAL2070086.1"/>
    </source>
</evidence>
<dbReference type="EMBL" id="JAZHXI010000007">
    <property type="protein sequence ID" value="KAL2070086.1"/>
    <property type="molecule type" value="Genomic_DNA"/>
</dbReference>
<protein>
    <submittedName>
        <fullName evidence="1">Uncharacterized protein</fullName>
    </submittedName>
</protein>
<evidence type="ECO:0000313" key="2">
    <source>
        <dbReference type="Proteomes" id="UP001595075"/>
    </source>
</evidence>